<dbReference type="SUPFAM" id="SSF90229">
    <property type="entry name" value="CCCH zinc finger"/>
    <property type="match status" value="1"/>
</dbReference>
<dbReference type="HOGENOM" id="CLU_615494_0_0_1"/>
<feature type="region of interest" description="Disordered" evidence="5">
    <location>
        <begin position="392"/>
        <end position="445"/>
    </location>
</feature>
<feature type="domain" description="C3H1-type" evidence="6">
    <location>
        <begin position="295"/>
        <end position="323"/>
    </location>
</feature>
<dbReference type="OMA" id="KFVHDPR"/>
<keyword evidence="8" id="KW-1185">Reference proteome</keyword>
<gene>
    <name evidence="7" type="ordered locus">KLTH0D03146g</name>
</gene>
<feature type="compositionally biased region" description="Low complexity" evidence="5">
    <location>
        <begin position="414"/>
        <end position="433"/>
    </location>
</feature>
<dbReference type="InterPro" id="IPR000571">
    <property type="entry name" value="Znf_CCCH"/>
</dbReference>
<dbReference type="Proteomes" id="UP000002036">
    <property type="component" value="Chromosome D"/>
</dbReference>
<dbReference type="KEGG" id="lth:KLTH0D03146g"/>
<dbReference type="AlphaFoldDB" id="C5DG83"/>
<evidence type="ECO:0000256" key="2">
    <source>
        <dbReference type="ARBA" id="ARBA00022771"/>
    </source>
</evidence>
<dbReference type="InterPro" id="IPR036855">
    <property type="entry name" value="Znf_CCCH_sf"/>
</dbReference>
<accession>C5DG83</accession>
<evidence type="ECO:0000313" key="7">
    <source>
        <dbReference type="EMBL" id="CAR22425.1"/>
    </source>
</evidence>
<evidence type="ECO:0000256" key="4">
    <source>
        <dbReference type="PROSITE-ProRule" id="PRU00723"/>
    </source>
</evidence>
<feature type="zinc finger region" description="C3H1-type" evidence="4">
    <location>
        <begin position="195"/>
        <end position="220"/>
    </location>
</feature>
<dbReference type="Gene3D" id="4.10.1000.10">
    <property type="entry name" value="Zinc finger, CCCH-type"/>
    <property type="match status" value="1"/>
</dbReference>
<organism evidence="7 8">
    <name type="scientific">Lachancea thermotolerans (strain ATCC 56472 / CBS 6340 / NRRL Y-8284)</name>
    <name type="common">Yeast</name>
    <name type="synonym">Kluyveromyces thermotolerans</name>
    <dbReference type="NCBI Taxonomy" id="559295"/>
    <lineage>
        <taxon>Eukaryota</taxon>
        <taxon>Fungi</taxon>
        <taxon>Dikarya</taxon>
        <taxon>Ascomycota</taxon>
        <taxon>Saccharomycotina</taxon>
        <taxon>Saccharomycetes</taxon>
        <taxon>Saccharomycetales</taxon>
        <taxon>Saccharomycetaceae</taxon>
        <taxon>Lachancea</taxon>
    </lineage>
</organism>
<dbReference type="SMART" id="SM00356">
    <property type="entry name" value="ZnF_C3H1"/>
    <property type="match status" value="3"/>
</dbReference>
<dbReference type="OrthoDB" id="410307at2759"/>
<feature type="compositionally biased region" description="Acidic residues" evidence="5">
    <location>
        <begin position="434"/>
        <end position="445"/>
    </location>
</feature>
<dbReference type="EMBL" id="CU928168">
    <property type="protein sequence ID" value="CAR22425.1"/>
    <property type="molecule type" value="Genomic_DNA"/>
</dbReference>
<evidence type="ECO:0000313" key="8">
    <source>
        <dbReference type="Proteomes" id="UP000002036"/>
    </source>
</evidence>
<evidence type="ECO:0000256" key="5">
    <source>
        <dbReference type="SAM" id="MobiDB-lite"/>
    </source>
</evidence>
<dbReference type="eggNOG" id="KOG1492">
    <property type="taxonomic scope" value="Eukaryota"/>
</dbReference>
<feature type="domain" description="C3H1-type" evidence="6">
    <location>
        <begin position="221"/>
        <end position="249"/>
    </location>
</feature>
<evidence type="ECO:0000256" key="3">
    <source>
        <dbReference type="ARBA" id="ARBA00022833"/>
    </source>
</evidence>
<dbReference type="RefSeq" id="XP_002552863.1">
    <property type="nucleotide sequence ID" value="XM_002552817.1"/>
</dbReference>
<sequence>MSSDIGKTELLAKLERLDQEINDYFDLTLDKARLRYKRVGRGNKVKVVDKIQEKRVAVQKWRDSVKTDYETAVTKFKRAWDLLQNNPELDLCAVTDNLGNSRIFQVHKLGAVLENVSLTNLEVSALKQHDTEFPRTLASMGASKEDYDGFLEWQVNILGRSATLYEQLPKVYWNSHKYQWSKNSYRICATAKNLGSYATYCKFFSKLGICTNANCKFVHDPRNIAACKDFLASDNCKYGSKCRLSHKLGNEYVTPHCKDFAQRSCKFERGAEQWTQSREQDSAVCCRYIHSTIVNSSYPVCRQFAHMGFCYRGLHCKFPHYLECPDSNYTSTCFLNHCKFPHIERKVLPDERAVALIDIPSSCLLLPPAREKDHRAPNSSWYGLRTKQQSINIKDGPGEKFTTEAVPALQLEPGSSTDDVSSSEVSSTGSSDISSDELDADFIKL</sequence>
<protein>
    <submittedName>
        <fullName evidence="7">KLTH0D03146p</fullName>
    </submittedName>
</protein>
<dbReference type="PANTHER" id="PTHR46156">
    <property type="entry name" value="CCCH ZINGC FINGER"/>
    <property type="match status" value="1"/>
</dbReference>
<dbReference type="GO" id="GO:0005634">
    <property type="term" value="C:nucleus"/>
    <property type="evidence" value="ECO:0007669"/>
    <property type="project" value="TreeGrafter"/>
</dbReference>
<reference evidence="7 8" key="1">
    <citation type="journal article" date="2009" name="Genome Res.">
        <title>Comparative genomics of protoploid Saccharomycetaceae.</title>
        <authorList>
            <consortium name="The Genolevures Consortium"/>
            <person name="Souciet J.-L."/>
            <person name="Dujon B."/>
            <person name="Gaillardin C."/>
            <person name="Johnston M."/>
            <person name="Baret P.V."/>
            <person name="Cliften P."/>
            <person name="Sherman D.J."/>
            <person name="Weissenbach J."/>
            <person name="Westhof E."/>
            <person name="Wincker P."/>
            <person name="Jubin C."/>
            <person name="Poulain J."/>
            <person name="Barbe V."/>
            <person name="Segurens B."/>
            <person name="Artiguenave F."/>
            <person name="Anthouard V."/>
            <person name="Vacherie B."/>
            <person name="Val M.-E."/>
            <person name="Fulton R.S."/>
            <person name="Minx P."/>
            <person name="Wilson R."/>
            <person name="Durrens P."/>
            <person name="Jean G."/>
            <person name="Marck C."/>
            <person name="Martin T."/>
            <person name="Nikolski M."/>
            <person name="Rolland T."/>
            <person name="Seret M.-L."/>
            <person name="Casaregola S."/>
            <person name="Despons L."/>
            <person name="Fairhead C."/>
            <person name="Fischer G."/>
            <person name="Lafontaine I."/>
            <person name="Leh V."/>
            <person name="Lemaire M."/>
            <person name="de Montigny J."/>
            <person name="Neuveglise C."/>
            <person name="Thierry A."/>
            <person name="Blanc-Lenfle I."/>
            <person name="Bleykasten C."/>
            <person name="Diffels J."/>
            <person name="Fritsch E."/>
            <person name="Frangeul L."/>
            <person name="Goeffon A."/>
            <person name="Jauniaux N."/>
            <person name="Kachouri-Lafond R."/>
            <person name="Payen C."/>
            <person name="Potier S."/>
            <person name="Pribylova L."/>
            <person name="Ozanne C."/>
            <person name="Richard G.-F."/>
            <person name="Sacerdot C."/>
            <person name="Straub M.-L."/>
            <person name="Talla E."/>
        </authorList>
    </citation>
    <scope>NUCLEOTIDE SEQUENCE [LARGE SCALE GENOMIC DNA]</scope>
    <source>
        <strain evidence="8">ATCC 56472 / CBS 6340 / NRRL Y-8284</strain>
    </source>
</reference>
<keyword evidence="3 4" id="KW-0862">Zinc</keyword>
<proteinExistence type="predicted"/>
<feature type="zinc finger region" description="C3H1-type" evidence="4">
    <location>
        <begin position="295"/>
        <end position="323"/>
    </location>
</feature>
<dbReference type="PROSITE" id="PS50103">
    <property type="entry name" value="ZF_C3H1"/>
    <property type="match status" value="3"/>
</dbReference>
<evidence type="ECO:0000256" key="1">
    <source>
        <dbReference type="ARBA" id="ARBA00022723"/>
    </source>
</evidence>
<dbReference type="PANTHER" id="PTHR46156:SF1">
    <property type="entry name" value="ZINC FINGER CCCH DOMAIN-CONTAINING PROTEIN 3"/>
    <property type="match status" value="1"/>
</dbReference>
<feature type="domain" description="C3H1-type" evidence="6">
    <location>
        <begin position="195"/>
        <end position="220"/>
    </location>
</feature>
<dbReference type="GeneID" id="8295083"/>
<keyword evidence="2 4" id="KW-0863">Zinc-finger</keyword>
<name>C5DG83_LACTC</name>
<dbReference type="GO" id="GO:0008270">
    <property type="term" value="F:zinc ion binding"/>
    <property type="evidence" value="ECO:0007669"/>
    <property type="project" value="UniProtKB-KW"/>
</dbReference>
<evidence type="ECO:0000259" key="6">
    <source>
        <dbReference type="PROSITE" id="PS50103"/>
    </source>
</evidence>
<feature type="zinc finger region" description="C3H1-type" evidence="4">
    <location>
        <begin position="221"/>
        <end position="249"/>
    </location>
</feature>
<dbReference type="InParanoid" id="C5DG83"/>
<dbReference type="STRING" id="559295.C5DG83"/>
<keyword evidence="1 4" id="KW-0479">Metal-binding</keyword>